<dbReference type="AlphaFoldDB" id="A0A6A6NLQ0"/>
<feature type="compositionally biased region" description="Basic and acidic residues" evidence="1">
    <location>
        <begin position="90"/>
        <end position="103"/>
    </location>
</feature>
<accession>A0A6A6NLQ0</accession>
<dbReference type="OrthoDB" id="3792540at2759"/>
<dbReference type="EMBL" id="MU001706">
    <property type="protein sequence ID" value="KAF2452645.1"/>
    <property type="molecule type" value="Genomic_DNA"/>
</dbReference>
<dbReference type="InterPro" id="IPR057684">
    <property type="entry name" value="DUF7924"/>
</dbReference>
<evidence type="ECO:0000256" key="1">
    <source>
        <dbReference type="SAM" id="MobiDB-lite"/>
    </source>
</evidence>
<keyword evidence="4" id="KW-1185">Reference proteome</keyword>
<name>A0A6A6NLQ0_9PEZI</name>
<feature type="region of interest" description="Disordered" evidence="1">
    <location>
        <begin position="1"/>
        <end position="111"/>
    </location>
</feature>
<dbReference type="PANTHER" id="PTHR42470">
    <property type="entry name" value="VAST DOMAIN-CONTAINING PROTEIN"/>
    <property type="match status" value="1"/>
</dbReference>
<reference evidence="3" key="1">
    <citation type="journal article" date="2020" name="Stud. Mycol.">
        <title>101 Dothideomycetes genomes: a test case for predicting lifestyles and emergence of pathogens.</title>
        <authorList>
            <person name="Haridas S."/>
            <person name="Albert R."/>
            <person name="Binder M."/>
            <person name="Bloem J."/>
            <person name="Labutti K."/>
            <person name="Salamov A."/>
            <person name="Andreopoulos B."/>
            <person name="Baker S."/>
            <person name="Barry K."/>
            <person name="Bills G."/>
            <person name="Bluhm B."/>
            <person name="Cannon C."/>
            <person name="Castanera R."/>
            <person name="Culley D."/>
            <person name="Daum C."/>
            <person name="Ezra D."/>
            <person name="Gonzalez J."/>
            <person name="Henrissat B."/>
            <person name="Kuo A."/>
            <person name="Liang C."/>
            <person name="Lipzen A."/>
            <person name="Lutzoni F."/>
            <person name="Magnuson J."/>
            <person name="Mondo S."/>
            <person name="Nolan M."/>
            <person name="Ohm R."/>
            <person name="Pangilinan J."/>
            <person name="Park H.-J."/>
            <person name="Ramirez L."/>
            <person name="Alfaro M."/>
            <person name="Sun H."/>
            <person name="Tritt A."/>
            <person name="Yoshinaga Y."/>
            <person name="Zwiers L.-H."/>
            <person name="Turgeon B."/>
            <person name="Goodwin S."/>
            <person name="Spatafora J."/>
            <person name="Crous P."/>
            <person name="Grigoriev I."/>
        </authorList>
    </citation>
    <scope>NUCLEOTIDE SEQUENCE</scope>
    <source>
        <strain evidence="3">ATCC 16933</strain>
    </source>
</reference>
<gene>
    <name evidence="3" type="ORF">BDY21DRAFT_157036</name>
</gene>
<feature type="region of interest" description="Disordered" evidence="1">
    <location>
        <begin position="188"/>
        <end position="208"/>
    </location>
</feature>
<organism evidence="3 4">
    <name type="scientific">Lineolata rhizophorae</name>
    <dbReference type="NCBI Taxonomy" id="578093"/>
    <lineage>
        <taxon>Eukaryota</taxon>
        <taxon>Fungi</taxon>
        <taxon>Dikarya</taxon>
        <taxon>Ascomycota</taxon>
        <taxon>Pezizomycotina</taxon>
        <taxon>Dothideomycetes</taxon>
        <taxon>Dothideomycetes incertae sedis</taxon>
        <taxon>Lineolatales</taxon>
        <taxon>Lineolataceae</taxon>
        <taxon>Lineolata</taxon>
    </lineage>
</organism>
<dbReference type="PANTHER" id="PTHR42470:SF1">
    <property type="entry name" value="VAST DOMAIN-CONTAINING PROTEIN"/>
    <property type="match status" value="1"/>
</dbReference>
<sequence length="453" mass="51065">MVPDMNGGVSEAQTRGSCRKLSKALRGKHLDAVASTGAELPQSHRDLLPLNGDLSQITTPEQARKRQLDETSESDPLPAKRIRLTPPNSREPRVDDREKEEANKTTLQHPKTKRPYVPLLKDFVEPVSPGPRSEPIYAFVSEWLESVETRSQSDSHHHRSNTNFVPRYFTRSAPEMVYTRDADGFAVPPTPDSCARTATPSDLDSGRLSSRSLVEDPLYRPMNLAANHIYMRNPDEEFPEYVAGLVRDVGKDRDSPGPSPDQLRHNADLYGLENGAGEPEVEEYFRDEIFPKSRASDSLKRTHRQLMAKHAVRPTGSKLKVSTPMPDMLYGYNRNAFLQQQPQLISMGTEMVANNQDLIYPFFVIEFKGDGGSMWVATNQCLGGSTSCVNIAERLNRQLRQCTNEEIRPTNSAAFSIAMNGTEARLYISWKHNELDYYMRKVRSFLLQEPGIT</sequence>
<evidence type="ECO:0000313" key="4">
    <source>
        <dbReference type="Proteomes" id="UP000799766"/>
    </source>
</evidence>
<dbReference type="Pfam" id="PF25545">
    <property type="entry name" value="DUF7924"/>
    <property type="match status" value="1"/>
</dbReference>
<proteinExistence type="predicted"/>
<evidence type="ECO:0000259" key="2">
    <source>
        <dbReference type="Pfam" id="PF25545"/>
    </source>
</evidence>
<evidence type="ECO:0000313" key="3">
    <source>
        <dbReference type="EMBL" id="KAF2452645.1"/>
    </source>
</evidence>
<protein>
    <recommendedName>
        <fullName evidence="2">DUF7924 domain-containing protein</fullName>
    </recommendedName>
</protein>
<dbReference type="Proteomes" id="UP000799766">
    <property type="component" value="Unassembled WGS sequence"/>
</dbReference>
<feature type="compositionally biased region" description="Basic residues" evidence="1">
    <location>
        <begin position="17"/>
        <end position="27"/>
    </location>
</feature>
<feature type="domain" description="DUF7924" evidence="2">
    <location>
        <begin position="278"/>
        <end position="449"/>
    </location>
</feature>